<dbReference type="Proteomes" id="UP000823865">
    <property type="component" value="Unassembled WGS sequence"/>
</dbReference>
<gene>
    <name evidence="1" type="ORF">H9789_13745</name>
</gene>
<sequence length="125" mass="14227">MKTNWADRSLYVSYVGSNKPDHRANGEVKSTRITIKDALNSAFLEILNVEDFVPSYKIKVSGLKNDIELWYKTNEGSGDYTLLSMSKDGVYTLPKVIGNNNHYVGFRFNKAFENENIVIQQLLSE</sequence>
<reference evidence="1" key="1">
    <citation type="journal article" date="2021" name="PeerJ">
        <title>Extensive microbial diversity within the chicken gut microbiome revealed by metagenomics and culture.</title>
        <authorList>
            <person name="Gilroy R."/>
            <person name="Ravi A."/>
            <person name="Getino M."/>
            <person name="Pursley I."/>
            <person name="Horton D.L."/>
            <person name="Alikhan N.F."/>
            <person name="Baker D."/>
            <person name="Gharbi K."/>
            <person name="Hall N."/>
            <person name="Watson M."/>
            <person name="Adriaenssens E.M."/>
            <person name="Foster-Nyarko E."/>
            <person name="Jarju S."/>
            <person name="Secka A."/>
            <person name="Antonio M."/>
            <person name="Oren A."/>
            <person name="Chaudhuri R.R."/>
            <person name="La Ragione R."/>
            <person name="Hildebrand F."/>
            <person name="Pallen M.J."/>
        </authorList>
    </citation>
    <scope>NUCLEOTIDE SEQUENCE</scope>
    <source>
        <strain evidence="1">G3-2149</strain>
    </source>
</reference>
<protein>
    <submittedName>
        <fullName evidence="1">Uncharacterized protein</fullName>
    </submittedName>
</protein>
<organism evidence="1 2">
    <name type="scientific">Candidatus Paraprevotella stercoravium</name>
    <dbReference type="NCBI Taxonomy" id="2838725"/>
    <lineage>
        <taxon>Bacteria</taxon>
        <taxon>Pseudomonadati</taxon>
        <taxon>Bacteroidota</taxon>
        <taxon>Bacteroidia</taxon>
        <taxon>Bacteroidales</taxon>
        <taxon>Prevotellaceae</taxon>
        <taxon>Paraprevotella</taxon>
    </lineage>
</organism>
<accession>A0A9E2LDL0</accession>
<evidence type="ECO:0000313" key="1">
    <source>
        <dbReference type="EMBL" id="MBU3854848.1"/>
    </source>
</evidence>
<dbReference type="AlphaFoldDB" id="A0A9E2LDL0"/>
<dbReference type="EMBL" id="JAHLFU010000292">
    <property type="protein sequence ID" value="MBU3854848.1"/>
    <property type="molecule type" value="Genomic_DNA"/>
</dbReference>
<reference evidence="1" key="2">
    <citation type="submission" date="2021-04" db="EMBL/GenBank/DDBJ databases">
        <authorList>
            <person name="Gilroy R."/>
        </authorList>
    </citation>
    <scope>NUCLEOTIDE SEQUENCE</scope>
    <source>
        <strain evidence="1">G3-2149</strain>
    </source>
</reference>
<comment type="caution">
    <text evidence="1">The sequence shown here is derived from an EMBL/GenBank/DDBJ whole genome shotgun (WGS) entry which is preliminary data.</text>
</comment>
<name>A0A9E2LDL0_9BACT</name>
<proteinExistence type="predicted"/>
<evidence type="ECO:0000313" key="2">
    <source>
        <dbReference type="Proteomes" id="UP000823865"/>
    </source>
</evidence>